<gene>
    <name evidence="4" type="ORF">GCM10023195_09100</name>
</gene>
<dbReference type="InterPro" id="IPR011048">
    <property type="entry name" value="Haem_d1_sf"/>
</dbReference>
<dbReference type="EMBL" id="BAABHJ010000002">
    <property type="protein sequence ID" value="GAA4602853.1"/>
    <property type="molecule type" value="Genomic_DNA"/>
</dbReference>
<dbReference type="SUPFAM" id="SSF51004">
    <property type="entry name" value="C-terminal (heme d1) domain of cytochrome cd1-nitrite reductase"/>
    <property type="match status" value="1"/>
</dbReference>
<dbReference type="RefSeq" id="WP_345348670.1">
    <property type="nucleotide sequence ID" value="NZ_BAABHJ010000002.1"/>
</dbReference>
<sequence>MLVTAVAALAAGCASDAVRQRPPQAPPPPVAAPRGTRPDVYAHDRPGMLSPVVRGFPARVYVPDSRSDDVIVFDQRTFKRVGRFRVGRTPQHVVPSWDLKTLWVNDNDSGDLVPIDPRTGRPGRPVPVQDPYNLYFTPDGRFAIVMAERLQRIDFLDARTMRPVHRVNVPCRGPNHADFSAAGDFFLTACEFSGDLLKVDTRRQKVIGTLRLGRGSMPQDVKLAPDGSVFYVADMMADGVWVIDAATFRKIGFVRTGRGAHGLYPDRASKYLYVSNRGEGSISLLSFADRRVARTWRLPGGGSPDMGGVSADGRILWLSGRYDGVVYAISTTDGRLLHRLPVGKGPHGLCVYPQPGRYSLGHTGVLR</sequence>
<evidence type="ECO:0000256" key="1">
    <source>
        <dbReference type="ARBA" id="ARBA00022729"/>
    </source>
</evidence>
<reference evidence="5" key="1">
    <citation type="journal article" date="2019" name="Int. J. Syst. Evol. Microbiol.">
        <title>The Global Catalogue of Microorganisms (GCM) 10K type strain sequencing project: providing services to taxonomists for standard genome sequencing and annotation.</title>
        <authorList>
            <consortium name="The Broad Institute Genomics Platform"/>
            <consortium name="The Broad Institute Genome Sequencing Center for Infectious Disease"/>
            <person name="Wu L."/>
            <person name="Ma J."/>
        </authorList>
    </citation>
    <scope>NUCLEOTIDE SEQUENCE [LARGE SCALE GENOMIC DNA]</scope>
    <source>
        <strain evidence="5">JCM 17938</strain>
    </source>
</reference>
<evidence type="ECO:0000256" key="2">
    <source>
        <dbReference type="SAM" id="MobiDB-lite"/>
    </source>
</evidence>
<evidence type="ECO:0000313" key="5">
    <source>
        <dbReference type="Proteomes" id="UP001500212"/>
    </source>
</evidence>
<feature type="region of interest" description="Disordered" evidence="2">
    <location>
        <begin position="17"/>
        <end position="39"/>
    </location>
</feature>
<dbReference type="Gene3D" id="2.130.10.10">
    <property type="entry name" value="YVTN repeat-like/Quinoprotein amine dehydrogenase"/>
    <property type="match status" value="2"/>
</dbReference>
<keyword evidence="5" id="KW-1185">Reference proteome</keyword>
<evidence type="ECO:0000313" key="4">
    <source>
        <dbReference type="EMBL" id="GAA4602853.1"/>
    </source>
</evidence>
<dbReference type="InterPro" id="IPR015943">
    <property type="entry name" value="WD40/YVTN_repeat-like_dom_sf"/>
</dbReference>
<evidence type="ECO:0000259" key="3">
    <source>
        <dbReference type="Pfam" id="PF21783"/>
    </source>
</evidence>
<accession>A0ABP8TEB8</accession>
<keyword evidence="1" id="KW-0732">Signal</keyword>
<feature type="domain" description="YNCE-like beta-propeller" evidence="3">
    <location>
        <begin position="59"/>
        <end position="350"/>
    </location>
</feature>
<dbReference type="PANTHER" id="PTHR47197">
    <property type="entry name" value="PROTEIN NIRF"/>
    <property type="match status" value="1"/>
</dbReference>
<dbReference type="InterPro" id="IPR048433">
    <property type="entry name" value="YNCE-like_beta-prop"/>
</dbReference>
<name>A0ABP8TEB8_9ACTN</name>
<dbReference type="PANTHER" id="PTHR47197:SF3">
    <property type="entry name" value="DIHYDRO-HEME D1 DEHYDROGENASE"/>
    <property type="match status" value="1"/>
</dbReference>
<dbReference type="Pfam" id="PF21783">
    <property type="entry name" value="YNCE"/>
    <property type="match status" value="1"/>
</dbReference>
<dbReference type="InterPro" id="IPR051200">
    <property type="entry name" value="Host-pathogen_enzymatic-act"/>
</dbReference>
<protein>
    <recommendedName>
        <fullName evidence="3">YNCE-like beta-propeller domain-containing protein</fullName>
    </recommendedName>
</protein>
<organism evidence="4 5">
    <name type="scientific">Actinoallomurus liliacearum</name>
    <dbReference type="NCBI Taxonomy" id="1080073"/>
    <lineage>
        <taxon>Bacteria</taxon>
        <taxon>Bacillati</taxon>
        <taxon>Actinomycetota</taxon>
        <taxon>Actinomycetes</taxon>
        <taxon>Streptosporangiales</taxon>
        <taxon>Thermomonosporaceae</taxon>
        <taxon>Actinoallomurus</taxon>
    </lineage>
</organism>
<comment type="caution">
    <text evidence="4">The sequence shown here is derived from an EMBL/GenBank/DDBJ whole genome shotgun (WGS) entry which is preliminary data.</text>
</comment>
<proteinExistence type="predicted"/>
<dbReference type="Proteomes" id="UP001500212">
    <property type="component" value="Unassembled WGS sequence"/>
</dbReference>